<evidence type="ECO:0000256" key="1">
    <source>
        <dbReference type="SAM" id="MobiDB-lite"/>
    </source>
</evidence>
<sequence length="53" mass="6008">MVPGFLRFQSAGEVEYMLHSKEEKTGISYPADPDDEGIISENLPRERRQPTKG</sequence>
<comment type="caution">
    <text evidence="2">The sequence shown here is derived from an EMBL/GenBank/DDBJ whole genome shotgun (WGS) entry which is preliminary data.</text>
</comment>
<evidence type="ECO:0000313" key="3">
    <source>
        <dbReference type="Proteomes" id="UP000075683"/>
    </source>
</evidence>
<protein>
    <submittedName>
        <fullName evidence="2">Uncharacterized protein</fullName>
    </submittedName>
</protein>
<name>A0A150L9Q4_9BACI</name>
<dbReference type="AlphaFoldDB" id="A0A150L9Q4"/>
<feature type="region of interest" description="Disordered" evidence="1">
    <location>
        <begin position="25"/>
        <end position="53"/>
    </location>
</feature>
<proteinExistence type="predicted"/>
<organism evidence="2 3">
    <name type="scientific">Caldibacillus debilis</name>
    <dbReference type="NCBI Taxonomy" id="301148"/>
    <lineage>
        <taxon>Bacteria</taxon>
        <taxon>Bacillati</taxon>
        <taxon>Bacillota</taxon>
        <taxon>Bacilli</taxon>
        <taxon>Bacillales</taxon>
        <taxon>Bacillaceae</taxon>
        <taxon>Caldibacillus</taxon>
    </lineage>
</organism>
<dbReference type="EMBL" id="LQYT01000133">
    <property type="protein sequence ID" value="KYD09037.1"/>
    <property type="molecule type" value="Genomic_DNA"/>
</dbReference>
<reference evidence="2 3" key="1">
    <citation type="submission" date="2016-01" db="EMBL/GenBank/DDBJ databases">
        <title>Draft Genome Sequences of Seven Thermophilic Sporeformers Isolated from Foods.</title>
        <authorList>
            <person name="Berendsen E.M."/>
            <person name="Wells-Bennik M.H."/>
            <person name="Krawcyk A.O."/>
            <person name="De Jong A."/>
            <person name="Holsappel S."/>
            <person name="Eijlander R.T."/>
            <person name="Kuipers O.P."/>
        </authorList>
    </citation>
    <scope>NUCLEOTIDE SEQUENCE [LARGE SCALE GENOMIC DNA]</scope>
    <source>
        <strain evidence="2 3">B4135</strain>
    </source>
</reference>
<accession>A0A150L9Q4</accession>
<gene>
    <name evidence="2" type="ORF">B4135_3948</name>
</gene>
<dbReference type="Proteomes" id="UP000075683">
    <property type="component" value="Unassembled WGS sequence"/>
</dbReference>
<evidence type="ECO:0000313" key="2">
    <source>
        <dbReference type="EMBL" id="KYD09037.1"/>
    </source>
</evidence>
<feature type="compositionally biased region" description="Basic and acidic residues" evidence="1">
    <location>
        <begin position="43"/>
        <end position="53"/>
    </location>
</feature>
<dbReference type="STRING" id="301148.B4135_3948"/>